<gene>
    <name evidence="2" type="ORF">OIDMADRAFT_20861</name>
</gene>
<organism evidence="2 3">
    <name type="scientific">Oidiodendron maius (strain Zn)</name>
    <dbReference type="NCBI Taxonomy" id="913774"/>
    <lineage>
        <taxon>Eukaryota</taxon>
        <taxon>Fungi</taxon>
        <taxon>Dikarya</taxon>
        <taxon>Ascomycota</taxon>
        <taxon>Pezizomycotina</taxon>
        <taxon>Leotiomycetes</taxon>
        <taxon>Leotiomycetes incertae sedis</taxon>
        <taxon>Myxotrichaceae</taxon>
        <taxon>Oidiodendron</taxon>
    </lineage>
</organism>
<dbReference type="SUPFAM" id="SSF51735">
    <property type="entry name" value="NAD(P)-binding Rossmann-fold domains"/>
    <property type="match status" value="1"/>
</dbReference>
<proteinExistence type="predicted"/>
<dbReference type="InterPro" id="IPR036291">
    <property type="entry name" value="NAD(P)-bd_dom_sf"/>
</dbReference>
<protein>
    <submittedName>
        <fullName evidence="2">Uncharacterized protein</fullName>
    </submittedName>
</protein>
<dbReference type="EMBL" id="KN832884">
    <property type="protein sequence ID" value="KIM96626.1"/>
    <property type="molecule type" value="Genomic_DNA"/>
</dbReference>
<dbReference type="PANTHER" id="PTHR45458:SF1">
    <property type="entry name" value="SHORT CHAIN DEHYDROGENASE"/>
    <property type="match status" value="1"/>
</dbReference>
<dbReference type="HOGENOM" id="CLU_010194_9_6_1"/>
<reference evidence="2 3" key="1">
    <citation type="submission" date="2014-04" db="EMBL/GenBank/DDBJ databases">
        <authorList>
            <consortium name="DOE Joint Genome Institute"/>
            <person name="Kuo A."/>
            <person name="Martino E."/>
            <person name="Perotto S."/>
            <person name="Kohler A."/>
            <person name="Nagy L.G."/>
            <person name="Floudas D."/>
            <person name="Copeland A."/>
            <person name="Barry K.W."/>
            <person name="Cichocki N."/>
            <person name="Veneault-Fourrey C."/>
            <person name="LaButti K."/>
            <person name="Lindquist E.A."/>
            <person name="Lipzen A."/>
            <person name="Lundell T."/>
            <person name="Morin E."/>
            <person name="Murat C."/>
            <person name="Sun H."/>
            <person name="Tunlid A."/>
            <person name="Henrissat B."/>
            <person name="Grigoriev I.V."/>
            <person name="Hibbett D.S."/>
            <person name="Martin F."/>
            <person name="Nordberg H.P."/>
            <person name="Cantor M.N."/>
            <person name="Hua S.X."/>
        </authorList>
    </citation>
    <scope>NUCLEOTIDE SEQUENCE [LARGE SCALE GENOMIC DNA]</scope>
    <source>
        <strain evidence="2 3">Zn</strain>
    </source>
</reference>
<dbReference type="GO" id="GO:0016616">
    <property type="term" value="F:oxidoreductase activity, acting on the CH-OH group of donors, NAD or NADP as acceptor"/>
    <property type="evidence" value="ECO:0007669"/>
    <property type="project" value="TreeGrafter"/>
</dbReference>
<reference evidence="3" key="2">
    <citation type="submission" date="2015-01" db="EMBL/GenBank/DDBJ databases">
        <title>Evolutionary Origins and Diversification of the Mycorrhizal Mutualists.</title>
        <authorList>
            <consortium name="DOE Joint Genome Institute"/>
            <consortium name="Mycorrhizal Genomics Consortium"/>
            <person name="Kohler A."/>
            <person name="Kuo A."/>
            <person name="Nagy L.G."/>
            <person name="Floudas D."/>
            <person name="Copeland A."/>
            <person name="Barry K.W."/>
            <person name="Cichocki N."/>
            <person name="Veneault-Fourrey C."/>
            <person name="LaButti K."/>
            <person name="Lindquist E.A."/>
            <person name="Lipzen A."/>
            <person name="Lundell T."/>
            <person name="Morin E."/>
            <person name="Murat C."/>
            <person name="Riley R."/>
            <person name="Ohm R."/>
            <person name="Sun H."/>
            <person name="Tunlid A."/>
            <person name="Henrissat B."/>
            <person name="Grigoriev I.V."/>
            <person name="Hibbett D.S."/>
            <person name="Martin F."/>
        </authorList>
    </citation>
    <scope>NUCLEOTIDE SEQUENCE [LARGE SCALE GENOMIC DNA]</scope>
    <source>
        <strain evidence="3">Zn</strain>
    </source>
</reference>
<dbReference type="InParanoid" id="A0A0C3H2A3"/>
<dbReference type="Proteomes" id="UP000054321">
    <property type="component" value="Unassembled WGS sequence"/>
</dbReference>
<sequence length="149" mass="16196">MFVNEPTIRAEMQKVMETNAISAACVTEAFIPLLKRAAVPRLLYMSSGIGSIAYTQLPFSPYYNLDYKAYATSKAALNMVGALYAVRYREAGFKVNVVDPGFRATNLNGFHESGGKSADGALEACRLIIDATKDGQHGTFTASEGIQLW</sequence>
<accession>A0A0C3H2A3</accession>
<evidence type="ECO:0000313" key="2">
    <source>
        <dbReference type="EMBL" id="KIM96626.1"/>
    </source>
</evidence>
<dbReference type="InterPro" id="IPR020904">
    <property type="entry name" value="Sc_DH/Rdtase_CS"/>
</dbReference>
<evidence type="ECO:0000256" key="1">
    <source>
        <dbReference type="ARBA" id="ARBA00022857"/>
    </source>
</evidence>
<dbReference type="PANTHER" id="PTHR45458">
    <property type="entry name" value="SHORT-CHAIN DEHYDROGENASE/REDUCTASE SDR"/>
    <property type="match status" value="1"/>
</dbReference>
<dbReference type="STRING" id="913774.A0A0C3H2A3"/>
<name>A0A0C3H2A3_OIDMZ</name>
<dbReference type="InterPro" id="IPR002347">
    <property type="entry name" value="SDR_fam"/>
</dbReference>
<dbReference type="InterPro" id="IPR052184">
    <property type="entry name" value="SDR_enzymes"/>
</dbReference>
<dbReference type="OrthoDB" id="191139at2759"/>
<dbReference type="Gene3D" id="3.40.50.720">
    <property type="entry name" value="NAD(P)-binding Rossmann-like Domain"/>
    <property type="match status" value="1"/>
</dbReference>
<keyword evidence="1" id="KW-0521">NADP</keyword>
<dbReference type="AlphaFoldDB" id="A0A0C3H2A3"/>
<evidence type="ECO:0000313" key="3">
    <source>
        <dbReference type="Proteomes" id="UP000054321"/>
    </source>
</evidence>
<keyword evidence="3" id="KW-1185">Reference proteome</keyword>
<dbReference type="PROSITE" id="PS00061">
    <property type="entry name" value="ADH_SHORT"/>
    <property type="match status" value="1"/>
</dbReference>
<dbReference type="Pfam" id="PF13561">
    <property type="entry name" value="adh_short_C2"/>
    <property type="match status" value="1"/>
</dbReference>